<reference evidence="1 2" key="1">
    <citation type="submission" date="2014-10" db="EMBL/GenBank/DDBJ databases">
        <title>The Complete Genome Sequence for the Shellfish Pathogen Vibrio coralliilyticus RE98 Isolated from a Shellfish Hatchery.</title>
        <authorList>
            <person name="Richards G.P."/>
            <person name="Bono J.L."/>
            <person name="Watson M.A."/>
            <person name="Needleman D.S."/>
        </authorList>
    </citation>
    <scope>NUCLEOTIDE SEQUENCE [LARGE SCALE GENOMIC DNA]</scope>
    <source>
        <strain evidence="1 2">RE98</strain>
    </source>
</reference>
<sequence length="62" mass="6756">MATSKGIAILEGIKAKHFPDGYQAHTQSGKDYRFSRKGQAEFKRAARLQMARLSSAALGKSS</sequence>
<evidence type="ECO:0000313" key="1">
    <source>
        <dbReference type="EMBL" id="AIW20149.1"/>
    </source>
</evidence>
<dbReference type="RefSeq" id="WP_043009424.1">
    <property type="nucleotide sequence ID" value="NZ_CP009617.1"/>
</dbReference>
<dbReference type="EMBL" id="CP009617">
    <property type="protein sequence ID" value="AIW20149.1"/>
    <property type="molecule type" value="Genomic_DNA"/>
</dbReference>
<organism evidence="1 2">
    <name type="scientific">Vibrio coralliilyticus</name>
    <dbReference type="NCBI Taxonomy" id="190893"/>
    <lineage>
        <taxon>Bacteria</taxon>
        <taxon>Pseudomonadati</taxon>
        <taxon>Pseudomonadota</taxon>
        <taxon>Gammaproteobacteria</taxon>
        <taxon>Vibrionales</taxon>
        <taxon>Vibrionaceae</taxon>
        <taxon>Vibrio</taxon>
    </lineage>
</organism>
<keyword evidence="2" id="KW-1185">Reference proteome</keyword>
<accession>A0AAN0SCX1</accession>
<dbReference type="KEGG" id="vcy:IX92_14440"/>
<protein>
    <submittedName>
        <fullName evidence="1">Uncharacterized protein</fullName>
    </submittedName>
</protein>
<dbReference type="AlphaFoldDB" id="A0AAN0SCX1"/>
<name>A0AAN0SCX1_9VIBR</name>
<gene>
    <name evidence="1" type="ORF">IX92_14440</name>
</gene>
<evidence type="ECO:0000313" key="2">
    <source>
        <dbReference type="Proteomes" id="UP000030081"/>
    </source>
</evidence>
<dbReference type="Proteomes" id="UP000030081">
    <property type="component" value="Chromosome 1"/>
</dbReference>
<proteinExistence type="predicted"/>